<dbReference type="GO" id="GO:0003676">
    <property type="term" value="F:nucleic acid binding"/>
    <property type="evidence" value="ECO:0007669"/>
    <property type="project" value="InterPro"/>
</dbReference>
<dbReference type="Gene3D" id="3.10.10.10">
    <property type="entry name" value="HIV Type 1 Reverse Transcriptase, subunit A, domain 1"/>
    <property type="match status" value="1"/>
</dbReference>
<dbReference type="Proteomes" id="UP000683360">
    <property type="component" value="Unassembled WGS sequence"/>
</dbReference>
<feature type="domain" description="Reverse transcriptase" evidence="2">
    <location>
        <begin position="1182"/>
        <end position="1364"/>
    </location>
</feature>
<dbReference type="CDD" id="cd09275">
    <property type="entry name" value="RNase_HI_RT_DIRS1"/>
    <property type="match status" value="1"/>
</dbReference>
<dbReference type="PROSITE" id="PS50878">
    <property type="entry name" value="RT_POL"/>
    <property type="match status" value="1"/>
</dbReference>
<dbReference type="Gene3D" id="3.30.70.270">
    <property type="match status" value="1"/>
</dbReference>
<dbReference type="SUPFAM" id="SSF56672">
    <property type="entry name" value="DNA/RNA polymerases"/>
    <property type="match status" value="1"/>
</dbReference>
<feature type="coiled-coil region" evidence="1">
    <location>
        <begin position="256"/>
        <end position="358"/>
    </location>
</feature>
<comment type="caution">
    <text evidence="3">The sequence shown here is derived from an EMBL/GenBank/DDBJ whole genome shotgun (WGS) entry which is preliminary data.</text>
</comment>
<dbReference type="Gene3D" id="3.30.420.10">
    <property type="entry name" value="Ribonuclease H-like superfamily/Ribonuclease H"/>
    <property type="match status" value="1"/>
</dbReference>
<keyword evidence="1" id="KW-0175">Coiled coil</keyword>
<keyword evidence="4" id="KW-1185">Reference proteome</keyword>
<accession>A0A8S3T6V0</accession>
<dbReference type="InterPro" id="IPR043502">
    <property type="entry name" value="DNA/RNA_pol_sf"/>
</dbReference>
<proteinExistence type="predicted"/>
<protein>
    <recommendedName>
        <fullName evidence="2">Reverse transcriptase domain-containing protein</fullName>
    </recommendedName>
</protein>
<dbReference type="InterPro" id="IPR036397">
    <property type="entry name" value="RNaseH_sf"/>
</dbReference>
<evidence type="ECO:0000313" key="4">
    <source>
        <dbReference type="Proteomes" id="UP000683360"/>
    </source>
</evidence>
<dbReference type="CDD" id="cd03714">
    <property type="entry name" value="RT_DIRS1"/>
    <property type="match status" value="1"/>
</dbReference>
<reference evidence="3" key="1">
    <citation type="submission" date="2021-03" db="EMBL/GenBank/DDBJ databases">
        <authorList>
            <person name="Bekaert M."/>
        </authorList>
    </citation>
    <scope>NUCLEOTIDE SEQUENCE</scope>
</reference>
<name>A0A8S3T6V0_MYTED</name>
<dbReference type="Pfam" id="PF00078">
    <property type="entry name" value="RVT_1"/>
    <property type="match status" value="1"/>
</dbReference>
<sequence length="1756" mass="203776">MERQQLMDLSDWNEEFLHDLINKKIKAGIQSITNVQYALLFTLVQEMECPIYATLEDVLHYAMPAVTVPKKWANITRSVMNNVNKNINLKNIVYQLTPQEKPTTFNNESIGNVCDALGIRRSTLLHPPENLSSTLLTVKAFHEICLFKNRYSYTWSDVAEWTNNMLPEGMLVNKHKVLYLYKKINDNFQSYMKNRQNEDLDTFKSSKFFKFLNSTLQPKLQTDMQKNDRSLKRHCLKLVANQREVLTENQELCFENEVLKEQIVEQKKNIRNNESESVKRNQELRKLRLTKEANVNLKEENKSLKENLTSLKKENFCKRLRRKQKKLEKKERKIIEKNKALNRENSGLNARIRAIELDFAKKKNEKKKIHRLSNRLSHAKKFNIKLKQKLHSQNVDLENKKFETLNLNRELSVANDQLDIIQAENQNKKVSTKEGFRYSDSMRTCIMDLHGSDISANKISNVINIVSNNLFDSVPSDLPCRSTTSNICDEGHVLAKHHVSETLANCQQFDIFSDGTGREGKKIIDLGVHTKSGTLSLGYKSVAREDSDTVAQTIKDSLNEFADLQSISINKLLLQLTAMMSDRSSVMKKTNEIIDEWRKLKLTEDLNENDISKLNFFYCSAHVLLGFHNEITKSLKELAKQNPPIGRDSLPKFSRFKHNSEPSSIRLIRMASEVLGPRGDEKNGAVSILNHSEDIIDFISNYRENPNDKLQSVLADIKCPDVLSHVSAIAIASMILAEPFWNVINSDEHYLDLYKFIIPLRDRLVDWSSNDFNVFDFNYDEIPSLYEQYPHDIIQKVFNKAKIHPKTNDILKIICSSMLTIVKKQLNDHLENGVYGSLPDPDLKSKTSHSKLTNIPAENLFGDLDFYFKRKPNATLRHHSAISMLKRNKTIQWLKTKTENSRKVLLLKARKSAKSLKSKEIAYEKSVMEARKTHLQQIKKKKQQLEQKKKMEINKIEQSVRLMGGIVRSRKDVDRLLQLSKTIRLKKEKLRNQLLYCKHFMNLDVDKKDIMWKNTVNQMKDVLTLTLKIYKQKVLEKGIWVAVSYEDNWYPGEIMDIIDNAYTVKETHLQKEKVQKEVPRAGQEVLELPKQISLPVSTSVQQLNTQFTFSNTPDNFIGGKVKTFLDNWMSLTSDNWVLDVVKGYQIEFEQIPYQNKEPNLLQFDKDETNMVQLEIDKFLQKQIIKPVTYIKNQYVSNIFTRPKKDGTCRVILNLKVLNNDIEKHHFKMETLKSAIQCVSQNCWFASIDLKDAYYSISIDHKDRKYLRFYWNDQLYEYTCLPNGLTTAPRIFTKVLKVPFSHLRKIGHKNVAYIDDSLLISDSYSQCAINISDTVTLLDKLGFTIHPVKSVFEPTQTITFLGFVLNSITMTIKLTTEKAQAIKLTCCKYVKNRQMSIRQFAQIIGKLIAAEPGVDVLNWWISHVESSFKPLVRKDPEIILKTDSSKTGWGGVVDNTQLQTKGFWSYEEQKLHINYLELKAAFLALKCFCSTKSDKHVRIYMDNMVAVTYIDKMGGRIQSLNTLTREIWQWCIHRNIWLSACHLPGKTNVEADKLSRSNNTDLEWKLNTNVFMCINSIYGQHDIDLFASRINHQLSRYISYLPDPNAEAVDAFSIRWTNFNSFVFPPFSMVGKVIQKLILEEAEITLIAPLWSTQHWFPQILHHIVQDSYIIPREKGQQLLILPTDPQKKHPLKKLILGVFRLSGKLFKIQDYQKRLQKLSSHPGDKVHKNSIGHISKNGVHFVVNERLIFLRQLRWM</sequence>
<evidence type="ECO:0000313" key="3">
    <source>
        <dbReference type="EMBL" id="CAG2229596.1"/>
    </source>
</evidence>
<dbReference type="PANTHER" id="PTHR33050">
    <property type="entry name" value="REVERSE TRANSCRIPTASE DOMAIN-CONTAINING PROTEIN"/>
    <property type="match status" value="1"/>
</dbReference>
<evidence type="ECO:0000259" key="2">
    <source>
        <dbReference type="PROSITE" id="PS50878"/>
    </source>
</evidence>
<evidence type="ECO:0000256" key="1">
    <source>
        <dbReference type="SAM" id="Coils"/>
    </source>
</evidence>
<dbReference type="OrthoDB" id="6141694at2759"/>
<dbReference type="GO" id="GO:0006259">
    <property type="term" value="P:DNA metabolic process"/>
    <property type="evidence" value="ECO:0007669"/>
    <property type="project" value="UniProtKB-ARBA"/>
</dbReference>
<organism evidence="3 4">
    <name type="scientific">Mytilus edulis</name>
    <name type="common">Blue mussel</name>
    <dbReference type="NCBI Taxonomy" id="6550"/>
    <lineage>
        <taxon>Eukaryota</taxon>
        <taxon>Metazoa</taxon>
        <taxon>Spiralia</taxon>
        <taxon>Lophotrochozoa</taxon>
        <taxon>Mollusca</taxon>
        <taxon>Bivalvia</taxon>
        <taxon>Autobranchia</taxon>
        <taxon>Pteriomorphia</taxon>
        <taxon>Mytilida</taxon>
        <taxon>Mytiloidea</taxon>
        <taxon>Mytilidae</taxon>
        <taxon>Mytilinae</taxon>
        <taxon>Mytilus</taxon>
    </lineage>
</organism>
<dbReference type="EMBL" id="CAJPWZ010002031">
    <property type="protein sequence ID" value="CAG2229596.1"/>
    <property type="molecule type" value="Genomic_DNA"/>
</dbReference>
<dbReference type="InterPro" id="IPR000477">
    <property type="entry name" value="RT_dom"/>
</dbReference>
<dbReference type="InterPro" id="IPR043128">
    <property type="entry name" value="Rev_trsase/Diguanyl_cyclase"/>
</dbReference>
<dbReference type="PANTHER" id="PTHR33050:SF7">
    <property type="entry name" value="RIBONUCLEASE H"/>
    <property type="match status" value="1"/>
</dbReference>
<gene>
    <name evidence="3" type="ORF">MEDL_42460</name>
</gene>
<feature type="coiled-coil region" evidence="1">
    <location>
        <begin position="928"/>
        <end position="993"/>
    </location>
</feature>
<dbReference type="InterPro" id="IPR052055">
    <property type="entry name" value="Hepadnavirus_pol/RT"/>
</dbReference>